<dbReference type="GO" id="GO:1902387">
    <property type="term" value="F:ceramide 1-phosphate binding"/>
    <property type="evidence" value="ECO:0007669"/>
    <property type="project" value="TreeGrafter"/>
</dbReference>
<dbReference type="OrthoDB" id="116883at2759"/>
<feature type="domain" description="Glycolipid transfer protein" evidence="1">
    <location>
        <begin position="23"/>
        <end position="161"/>
    </location>
</feature>
<name>A0A2H8TWS1_9HEMI</name>
<gene>
    <name evidence="2" type="primary">gltpd1_0</name>
</gene>
<dbReference type="InterPro" id="IPR014830">
    <property type="entry name" value="Glycolipid_transfer_prot_dom"/>
</dbReference>
<proteinExistence type="predicted"/>
<dbReference type="PANTHER" id="PTHR10219:SF43">
    <property type="entry name" value="GLYCOLIPID TRANSFER PROTEIN DOMAIN-CONTAINING PROTEIN"/>
    <property type="match status" value="1"/>
</dbReference>
<accession>A0A2H8TWS1</accession>
<dbReference type="SUPFAM" id="SSF110004">
    <property type="entry name" value="Glycolipid transfer protein, GLTP"/>
    <property type="match status" value="1"/>
</dbReference>
<protein>
    <submittedName>
        <fullName evidence="2">Glycolipid transfer protein domain-containing protein 1</fullName>
    </submittedName>
</protein>
<dbReference type="AlphaFoldDB" id="A0A2H8TWS1"/>
<dbReference type="InterPro" id="IPR036497">
    <property type="entry name" value="GLTP_sf"/>
</dbReference>
<dbReference type="Pfam" id="PF08718">
    <property type="entry name" value="GLTP"/>
    <property type="match status" value="1"/>
</dbReference>
<dbReference type="Gene3D" id="1.10.3520.10">
    <property type="entry name" value="Glycolipid transfer protein"/>
    <property type="match status" value="1"/>
</dbReference>
<dbReference type="GO" id="GO:1902388">
    <property type="term" value="F:ceramide 1-phosphate transfer activity"/>
    <property type="evidence" value="ECO:0007669"/>
    <property type="project" value="TreeGrafter"/>
</dbReference>
<evidence type="ECO:0000313" key="2">
    <source>
        <dbReference type="EMBL" id="MBW18745.1"/>
    </source>
</evidence>
<organism evidence="2">
    <name type="scientific">Melanaphis sacchari</name>
    <dbReference type="NCBI Taxonomy" id="742174"/>
    <lineage>
        <taxon>Eukaryota</taxon>
        <taxon>Metazoa</taxon>
        <taxon>Ecdysozoa</taxon>
        <taxon>Arthropoda</taxon>
        <taxon>Hexapoda</taxon>
        <taxon>Insecta</taxon>
        <taxon>Pterygota</taxon>
        <taxon>Neoptera</taxon>
        <taxon>Paraneoptera</taxon>
        <taxon>Hemiptera</taxon>
        <taxon>Sternorrhyncha</taxon>
        <taxon>Aphidomorpha</taxon>
        <taxon>Aphidoidea</taxon>
        <taxon>Aphididae</taxon>
        <taxon>Aphidini</taxon>
        <taxon>Melanaphis</taxon>
    </lineage>
</organism>
<dbReference type="EMBL" id="GFXV01006940">
    <property type="protein sequence ID" value="MBW18745.1"/>
    <property type="molecule type" value="Transcribed_RNA"/>
</dbReference>
<dbReference type="GO" id="GO:0016020">
    <property type="term" value="C:membrane"/>
    <property type="evidence" value="ECO:0007669"/>
    <property type="project" value="TreeGrafter"/>
</dbReference>
<dbReference type="PANTHER" id="PTHR10219">
    <property type="entry name" value="GLYCOLIPID TRANSFER PROTEIN-RELATED"/>
    <property type="match status" value="1"/>
</dbReference>
<sequence>MFSVVAVHNAFQDALVQDKDVGIKNYVLAYQELCKFCSHLGGLFSFVVNDLEAKIGCLNKLVTEDEQHFSTVHSMLIHEISNKLVFSGCSGSVTLLRLHRGLEFIILFMSKLLQLQPNDSTKRSAKEAYSQTLAKHHTWLIRNGAMFAMNFLPSQRILYNQTIGDTALEETLNTMPEMISKASMVHERVNNLLSDFEILNLP</sequence>
<reference evidence="2" key="1">
    <citation type="submission" date="2017-10" db="EMBL/GenBank/DDBJ databases">
        <title>Transcriptome Assembly of Sugarcane Aphid Adults.</title>
        <authorList>
            <person name="Scully E.D."/>
            <person name="Palmer N.A."/>
            <person name="Geib S.M."/>
            <person name="Sarath G."/>
            <person name="Sattler S.E."/>
        </authorList>
    </citation>
    <scope>NUCLEOTIDE SEQUENCE</scope>
    <source>
        <tissue evidence="2">Whole body</tissue>
    </source>
</reference>
<evidence type="ECO:0000259" key="1">
    <source>
        <dbReference type="Pfam" id="PF08718"/>
    </source>
</evidence>
<dbReference type="GO" id="GO:0005829">
    <property type="term" value="C:cytosol"/>
    <property type="evidence" value="ECO:0007669"/>
    <property type="project" value="TreeGrafter"/>
</dbReference>